<keyword evidence="2" id="KW-0805">Transcription regulation</keyword>
<reference evidence="6" key="1">
    <citation type="submission" date="2016-07" db="EMBL/GenBank/DDBJ databases">
        <title>Microvirga ossetica sp. nov. a new species of rhizobia isolated from root nodules of the legume species Vicia alpestris Steven originated from North Ossetia region in the Caucasus.</title>
        <authorList>
            <person name="Safronova V.I."/>
            <person name="Kuznetsova I.G."/>
            <person name="Sazanova A.L."/>
            <person name="Belimov A."/>
            <person name="Andronov E."/>
            <person name="Osledkin Y.S."/>
            <person name="Onishchuk O.P."/>
            <person name="Kurchak O.N."/>
            <person name="Shaposhnikov A.I."/>
            <person name="Willems A."/>
            <person name="Tikhonovich I.A."/>
        </authorList>
    </citation>
    <scope>NUCLEOTIDE SEQUENCE [LARGE SCALE GENOMIC DNA]</scope>
    <source>
        <strain evidence="6">V5/3M</strain>
    </source>
</reference>
<evidence type="ECO:0000313" key="6">
    <source>
        <dbReference type="EMBL" id="ANY78919.1"/>
    </source>
</evidence>
<evidence type="ECO:0000259" key="5">
    <source>
        <dbReference type="PROSITE" id="PS50110"/>
    </source>
</evidence>
<dbReference type="AlphaFoldDB" id="A0A1B2EG51"/>
<evidence type="ECO:0000256" key="4">
    <source>
        <dbReference type="PROSITE-ProRule" id="PRU00169"/>
    </source>
</evidence>
<keyword evidence="3" id="KW-0804">Transcription</keyword>
<organism evidence="6">
    <name type="scientific">Microvirga ossetica</name>
    <dbReference type="NCBI Taxonomy" id="1882682"/>
    <lineage>
        <taxon>Bacteria</taxon>
        <taxon>Pseudomonadati</taxon>
        <taxon>Pseudomonadota</taxon>
        <taxon>Alphaproteobacteria</taxon>
        <taxon>Hyphomicrobiales</taxon>
        <taxon>Methylobacteriaceae</taxon>
        <taxon>Microvirga</taxon>
    </lineage>
</organism>
<dbReference type="GO" id="GO:0000160">
    <property type="term" value="P:phosphorelay signal transduction system"/>
    <property type="evidence" value="ECO:0007669"/>
    <property type="project" value="InterPro"/>
</dbReference>
<dbReference type="InterPro" id="IPR001789">
    <property type="entry name" value="Sig_transdc_resp-reg_receiver"/>
</dbReference>
<evidence type="ECO:0000256" key="2">
    <source>
        <dbReference type="ARBA" id="ARBA00023015"/>
    </source>
</evidence>
<sequence>MNGPPIPSRPVVLLVEDEPFIRLATADALEDAGFEVIETANAQAAQEVLLRRTDVRVLFTDVKMPGSMNGLELASLVRSRWPHISVVITSGPLEPGNGMLPQEAVFIAKPYGEQAPAMAIRALLD</sequence>
<name>A0A1B2EG51_9HYPH</name>
<gene>
    <name evidence="6" type="ORF">BB934_12445</name>
</gene>
<dbReference type="PANTHER" id="PTHR44591">
    <property type="entry name" value="STRESS RESPONSE REGULATOR PROTEIN 1"/>
    <property type="match status" value="1"/>
</dbReference>
<feature type="domain" description="Response regulatory" evidence="5">
    <location>
        <begin position="11"/>
        <end position="124"/>
    </location>
</feature>
<accession>A0A1B2EG51</accession>
<dbReference type="InterPro" id="IPR050595">
    <property type="entry name" value="Bact_response_regulator"/>
</dbReference>
<evidence type="ECO:0000256" key="3">
    <source>
        <dbReference type="ARBA" id="ARBA00023163"/>
    </source>
</evidence>
<dbReference type="InterPro" id="IPR011006">
    <property type="entry name" value="CheY-like_superfamily"/>
</dbReference>
<dbReference type="EMBL" id="CP016616">
    <property type="protein sequence ID" value="ANY78919.1"/>
    <property type="molecule type" value="Genomic_DNA"/>
</dbReference>
<dbReference type="PANTHER" id="PTHR44591:SF3">
    <property type="entry name" value="RESPONSE REGULATORY DOMAIN-CONTAINING PROTEIN"/>
    <property type="match status" value="1"/>
</dbReference>
<dbReference type="OrthoDB" id="9784719at2"/>
<protein>
    <recommendedName>
        <fullName evidence="5">Response regulatory domain-containing protein</fullName>
    </recommendedName>
</protein>
<proteinExistence type="predicted"/>
<dbReference type="SMART" id="SM00448">
    <property type="entry name" value="REC"/>
    <property type="match status" value="1"/>
</dbReference>
<dbReference type="Pfam" id="PF00072">
    <property type="entry name" value="Response_reg"/>
    <property type="match status" value="1"/>
</dbReference>
<feature type="modified residue" description="4-aspartylphosphate" evidence="4">
    <location>
        <position position="61"/>
    </location>
</feature>
<dbReference type="PROSITE" id="PS50110">
    <property type="entry name" value="RESPONSE_REGULATORY"/>
    <property type="match status" value="1"/>
</dbReference>
<dbReference type="SUPFAM" id="SSF52172">
    <property type="entry name" value="CheY-like"/>
    <property type="match status" value="1"/>
</dbReference>
<dbReference type="KEGG" id="moc:BB934_12445"/>
<keyword evidence="1 4" id="KW-0597">Phosphoprotein</keyword>
<dbReference type="Gene3D" id="3.40.50.2300">
    <property type="match status" value="1"/>
</dbReference>
<evidence type="ECO:0000256" key="1">
    <source>
        <dbReference type="ARBA" id="ARBA00022553"/>
    </source>
</evidence>